<dbReference type="Gene3D" id="3.40.50.1820">
    <property type="entry name" value="alpha/beta hydrolase"/>
    <property type="match status" value="1"/>
</dbReference>
<evidence type="ECO:0000313" key="3">
    <source>
        <dbReference type="Proteomes" id="UP000011591"/>
    </source>
</evidence>
<comment type="caution">
    <text evidence="2">The sequence shown here is derived from an EMBL/GenBank/DDBJ whole genome shotgun (WGS) entry which is preliminary data.</text>
</comment>
<dbReference type="Pfam" id="PF12697">
    <property type="entry name" value="Abhydrolase_6"/>
    <property type="match status" value="1"/>
</dbReference>
<dbReference type="EMBL" id="AOIP01000015">
    <property type="protein sequence ID" value="ELZ07249.1"/>
    <property type="molecule type" value="Genomic_DNA"/>
</dbReference>
<name>M0BC58_9EURY</name>
<dbReference type="InterPro" id="IPR000073">
    <property type="entry name" value="AB_hydrolase_1"/>
</dbReference>
<feature type="domain" description="AB hydrolase-1" evidence="1">
    <location>
        <begin position="63"/>
        <end position="320"/>
    </location>
</feature>
<dbReference type="PATRIC" id="fig|1227491.4.peg.887"/>
<evidence type="ECO:0000313" key="2">
    <source>
        <dbReference type="EMBL" id="ELZ07249.1"/>
    </source>
</evidence>
<gene>
    <name evidence="2" type="ORF">C480_04316</name>
</gene>
<evidence type="ECO:0000259" key="1">
    <source>
        <dbReference type="Pfam" id="PF12697"/>
    </source>
</evidence>
<dbReference type="RefSeq" id="WP_006664386.1">
    <property type="nucleotide sequence ID" value="NZ_AOIP01000015.1"/>
</dbReference>
<dbReference type="PRINTS" id="PR00111">
    <property type="entry name" value="ABHYDROLASE"/>
</dbReference>
<dbReference type="PANTHER" id="PTHR46438:SF2">
    <property type="entry name" value="ALPHA_BETA-HYDROLASES SUPERFAMILY PROTEIN"/>
    <property type="match status" value="1"/>
</dbReference>
<accession>M0BC58</accession>
<keyword evidence="2" id="KW-0378">Hydrolase</keyword>
<dbReference type="Proteomes" id="UP000011591">
    <property type="component" value="Unassembled WGS sequence"/>
</dbReference>
<dbReference type="PANTHER" id="PTHR46438">
    <property type="entry name" value="ALPHA/BETA-HYDROLASES SUPERFAMILY PROTEIN"/>
    <property type="match status" value="1"/>
</dbReference>
<reference evidence="2 3" key="1">
    <citation type="journal article" date="2014" name="PLoS Genet.">
        <title>Phylogenetically driven sequencing of extremely halophilic archaea reveals strategies for static and dynamic osmo-response.</title>
        <authorList>
            <person name="Becker E.A."/>
            <person name="Seitzer P.M."/>
            <person name="Tritt A."/>
            <person name="Larsen D."/>
            <person name="Krusor M."/>
            <person name="Yao A.I."/>
            <person name="Wu D."/>
            <person name="Madern D."/>
            <person name="Eisen J.A."/>
            <person name="Darling A.E."/>
            <person name="Facciotti M.T."/>
        </authorList>
    </citation>
    <scope>NUCLEOTIDE SEQUENCE [LARGE SCALE GENOMIC DNA]</scope>
    <source>
        <strain evidence="2 3">DSM 13077</strain>
    </source>
</reference>
<sequence>MKARTVLGAAIGTVGAAIVGNRFLAKRAGDLENPFTGVERTYRWRGIETTYTVAGDPNDPDMLLCHGVHAGASSHEFSEIFERLAEDYHVYAVDLPGFGRSERPPLVYSPTLYIEFLRDFVSDVTDEPIVVASSLTGSFAVGAARESDIAELVLICPTDDTGTARPWVRTLLRAPVVGTTLFNLLASAPSIRYFYDRDGYYDSERIDEETVAYAWQSAHQPGARYAPASFAAGMLDPGSERRAETVADDPDDPDDTMAEFDLATELAALETPTTLIWGRDAELVPLREGRDLAEAADLDLVAIDYATQLPHAEHPDEFVAYLTAELLEGNTGDADVGFGENA</sequence>
<dbReference type="InterPro" id="IPR029058">
    <property type="entry name" value="AB_hydrolase_fold"/>
</dbReference>
<dbReference type="SUPFAM" id="SSF53474">
    <property type="entry name" value="alpha/beta-Hydrolases"/>
    <property type="match status" value="1"/>
</dbReference>
<protein>
    <submittedName>
        <fullName evidence="2">Alpha/beta fold family hydrolase</fullName>
    </submittedName>
</protein>
<keyword evidence="3" id="KW-1185">Reference proteome</keyword>
<proteinExistence type="predicted"/>
<dbReference type="AlphaFoldDB" id="M0BC58"/>
<organism evidence="2 3">
    <name type="scientific">Natrialba aegyptia DSM 13077</name>
    <dbReference type="NCBI Taxonomy" id="1227491"/>
    <lineage>
        <taxon>Archaea</taxon>
        <taxon>Methanobacteriati</taxon>
        <taxon>Methanobacteriota</taxon>
        <taxon>Stenosarchaea group</taxon>
        <taxon>Halobacteria</taxon>
        <taxon>Halobacteriales</taxon>
        <taxon>Natrialbaceae</taxon>
        <taxon>Natrialba</taxon>
    </lineage>
</organism>
<dbReference type="GO" id="GO:0016787">
    <property type="term" value="F:hydrolase activity"/>
    <property type="evidence" value="ECO:0007669"/>
    <property type="project" value="UniProtKB-KW"/>
</dbReference>
<dbReference type="OrthoDB" id="194600at2157"/>